<dbReference type="Proteomes" id="UP000244910">
    <property type="component" value="Chromosome"/>
</dbReference>
<dbReference type="KEGG" id="cdrk:B9W14_00995"/>
<dbReference type="GO" id="GO:0003700">
    <property type="term" value="F:DNA-binding transcription factor activity"/>
    <property type="evidence" value="ECO:0007669"/>
    <property type="project" value="InterPro"/>
</dbReference>
<dbReference type="PROSITE" id="PS50995">
    <property type="entry name" value="HTH_MARR_2"/>
    <property type="match status" value="1"/>
</dbReference>
<dbReference type="PANTHER" id="PTHR33164">
    <property type="entry name" value="TRANSCRIPTIONAL REGULATOR, MARR FAMILY"/>
    <property type="match status" value="1"/>
</dbReference>
<protein>
    <submittedName>
        <fullName evidence="2">MarR family transcriptional regulator</fullName>
    </submittedName>
</protein>
<dbReference type="InterPro" id="IPR036388">
    <property type="entry name" value="WH-like_DNA-bd_sf"/>
</dbReference>
<evidence type="ECO:0000259" key="1">
    <source>
        <dbReference type="PROSITE" id="PS50995"/>
    </source>
</evidence>
<dbReference type="InterPro" id="IPR000835">
    <property type="entry name" value="HTH_MarR-typ"/>
</dbReference>
<dbReference type="Pfam" id="PF12802">
    <property type="entry name" value="MarR_2"/>
    <property type="match status" value="1"/>
</dbReference>
<gene>
    <name evidence="2" type="ORF">B9W14_00995</name>
</gene>
<dbReference type="InterPro" id="IPR036390">
    <property type="entry name" value="WH_DNA-bd_sf"/>
</dbReference>
<organism evidence="2 3">
    <name type="scientific">Clostridium drakei</name>
    <dbReference type="NCBI Taxonomy" id="332101"/>
    <lineage>
        <taxon>Bacteria</taxon>
        <taxon>Bacillati</taxon>
        <taxon>Bacillota</taxon>
        <taxon>Clostridia</taxon>
        <taxon>Eubacteriales</taxon>
        <taxon>Clostridiaceae</taxon>
        <taxon>Clostridium</taxon>
    </lineage>
</organism>
<name>A0A2U8DK82_9CLOT</name>
<dbReference type="SMART" id="SM00347">
    <property type="entry name" value="HTH_MARR"/>
    <property type="match status" value="1"/>
</dbReference>
<dbReference type="OrthoDB" id="1938128at2"/>
<reference evidence="3" key="1">
    <citation type="submission" date="2017-04" db="EMBL/GenBank/DDBJ databases">
        <authorList>
            <person name="Song Y."/>
            <person name="Cho B.-K."/>
        </authorList>
    </citation>
    <scope>NUCLEOTIDE SEQUENCE [LARGE SCALE GENOMIC DNA]</scope>
    <source>
        <strain evidence="3">SL1</strain>
    </source>
</reference>
<dbReference type="SUPFAM" id="SSF46785">
    <property type="entry name" value="Winged helix' DNA-binding domain"/>
    <property type="match status" value="1"/>
</dbReference>
<dbReference type="RefSeq" id="WP_032076142.1">
    <property type="nucleotide sequence ID" value="NZ_CP020953.1"/>
</dbReference>
<dbReference type="EMBL" id="CP020953">
    <property type="protein sequence ID" value="AWI03139.1"/>
    <property type="molecule type" value="Genomic_DNA"/>
</dbReference>
<dbReference type="AlphaFoldDB" id="A0A2U8DK82"/>
<dbReference type="GO" id="GO:0006950">
    <property type="term" value="P:response to stress"/>
    <property type="evidence" value="ECO:0007669"/>
    <property type="project" value="TreeGrafter"/>
</dbReference>
<evidence type="ECO:0000313" key="2">
    <source>
        <dbReference type="EMBL" id="AWI03139.1"/>
    </source>
</evidence>
<sequence length="145" mass="16995">MENDKIYELVEEINSISKLINRKISSGKHRKFTITTLMIMNQLRIGNVKTLTGISETLGIPNSTVSVVVDKLVNLGIVRRERDKKDRRKVLIYIEDEGLQQEEQVIKYRMEYFRDLFRNASDEEINCILKGLKILEKFMDESSQR</sequence>
<evidence type="ECO:0000313" key="3">
    <source>
        <dbReference type="Proteomes" id="UP000244910"/>
    </source>
</evidence>
<dbReference type="Gene3D" id="1.10.10.10">
    <property type="entry name" value="Winged helix-like DNA-binding domain superfamily/Winged helix DNA-binding domain"/>
    <property type="match status" value="1"/>
</dbReference>
<accession>A0A2U8DK82</accession>
<dbReference type="InterPro" id="IPR039422">
    <property type="entry name" value="MarR/SlyA-like"/>
</dbReference>
<keyword evidence="3" id="KW-1185">Reference proteome</keyword>
<proteinExistence type="predicted"/>
<dbReference type="PANTHER" id="PTHR33164:SF89">
    <property type="entry name" value="MARR FAMILY REGULATORY PROTEIN"/>
    <property type="match status" value="1"/>
</dbReference>
<feature type="domain" description="HTH marR-type" evidence="1">
    <location>
        <begin position="6"/>
        <end position="137"/>
    </location>
</feature>